<dbReference type="Gene3D" id="1.10.390.10">
    <property type="entry name" value="Neutral Protease Domain 2"/>
    <property type="match status" value="1"/>
</dbReference>
<dbReference type="PRINTS" id="PR00756">
    <property type="entry name" value="ALADIPTASE"/>
</dbReference>
<feature type="domain" description="Peptidase M1 leukotriene A4 hydrolase/aminopeptidase C-terminal" evidence="12">
    <location>
        <begin position="293"/>
        <end position="353"/>
    </location>
</feature>
<dbReference type="EC" id="3.-.-.-" evidence="13"/>
<evidence type="ECO:0000256" key="2">
    <source>
        <dbReference type="ARBA" id="ARBA00004496"/>
    </source>
</evidence>
<dbReference type="Gene3D" id="1.25.40.320">
    <property type="entry name" value="Peptidase M1, leukotriene A4 hydrolase/aminopeptidase C-terminal domain"/>
    <property type="match status" value="1"/>
</dbReference>
<dbReference type="GO" id="GO:0006508">
    <property type="term" value="P:proteolysis"/>
    <property type="evidence" value="ECO:0007669"/>
    <property type="project" value="UniProtKB-KW"/>
</dbReference>
<keyword evidence="8" id="KW-0862">Zinc</keyword>
<keyword evidence="4" id="KW-0963">Cytoplasm</keyword>
<feature type="region of interest" description="Disordered" evidence="10">
    <location>
        <begin position="153"/>
        <end position="177"/>
    </location>
</feature>
<sequence>MAIAAGALAEQATSQRTAVWAEPSQMQAAAREFSDIEPMMQTTEHLYGPYRWGRYDMLVLPPSFPFGGMENPQMTFLTPTVIAGDKSLVSVVAHELAHSWSGNLVTSATWRDIWLNEGFTTYVENRIVEAVYGKTQADEEFVVAAGELRHKMQSLSENQQAPGAGAARGRRRRRADRCRLRQGRVVSALSRSAVRAHGVRCVPARLLRPFRVSKHHHRADAGVPAREPGRQTSGQGGLGSGRAVDVCAGPAGVRHAAGGAGFHRDRHGARGVSGRHAGRRRAAGQGLEHTRGLYFLDHLPEAPMLAQVQALDAAWQLSRSGNAEIGMRWLPRAIRAGDSAAWPAARTYMLRIGA</sequence>
<feature type="domain" description="Peptidase M1 membrane alanine aminopeptidase" evidence="11">
    <location>
        <begin position="38"/>
        <end position="159"/>
    </location>
</feature>
<reference evidence="13" key="1">
    <citation type="submission" date="2013-08" db="EMBL/GenBank/DDBJ databases">
        <authorList>
            <person name="Mendez C."/>
            <person name="Richter M."/>
            <person name="Ferrer M."/>
            <person name="Sanchez J."/>
        </authorList>
    </citation>
    <scope>NUCLEOTIDE SEQUENCE</scope>
</reference>
<dbReference type="GO" id="GO:0005737">
    <property type="term" value="C:cytoplasm"/>
    <property type="evidence" value="ECO:0007669"/>
    <property type="project" value="UniProtKB-SubCell"/>
</dbReference>
<dbReference type="SUPFAM" id="SSF48371">
    <property type="entry name" value="ARM repeat"/>
    <property type="match status" value="1"/>
</dbReference>
<evidence type="ECO:0000256" key="7">
    <source>
        <dbReference type="ARBA" id="ARBA00022801"/>
    </source>
</evidence>
<organism evidence="13">
    <name type="scientific">mine drainage metagenome</name>
    <dbReference type="NCBI Taxonomy" id="410659"/>
    <lineage>
        <taxon>unclassified sequences</taxon>
        <taxon>metagenomes</taxon>
        <taxon>ecological metagenomes</taxon>
    </lineage>
</organism>
<comment type="caution">
    <text evidence="13">The sequence shown here is derived from an EMBL/GenBank/DDBJ whole genome shotgun (WGS) entry which is preliminary data.</text>
</comment>
<comment type="similarity">
    <text evidence="3">Belongs to the peptidase M1 family.</text>
</comment>
<evidence type="ECO:0000259" key="11">
    <source>
        <dbReference type="Pfam" id="PF01433"/>
    </source>
</evidence>
<keyword evidence="7 13" id="KW-0378">Hydrolase</keyword>
<dbReference type="InterPro" id="IPR016024">
    <property type="entry name" value="ARM-type_fold"/>
</dbReference>
<dbReference type="InterPro" id="IPR001930">
    <property type="entry name" value="Peptidase_M1"/>
</dbReference>
<keyword evidence="13" id="KW-0031">Aminopeptidase</keyword>
<keyword evidence="5" id="KW-0645">Protease</keyword>
<evidence type="ECO:0000313" key="13">
    <source>
        <dbReference type="EMBL" id="EQD68005.1"/>
    </source>
</evidence>
<dbReference type="InterPro" id="IPR038502">
    <property type="entry name" value="M1_LTA-4_hydro/amino_C_sf"/>
</dbReference>
<evidence type="ECO:0000256" key="3">
    <source>
        <dbReference type="ARBA" id="ARBA00010136"/>
    </source>
</evidence>
<dbReference type="SUPFAM" id="SSF55486">
    <property type="entry name" value="Metalloproteases ('zincins'), catalytic domain"/>
    <property type="match status" value="1"/>
</dbReference>
<evidence type="ECO:0000259" key="12">
    <source>
        <dbReference type="Pfam" id="PF09127"/>
    </source>
</evidence>
<dbReference type="EMBL" id="AUZY01003635">
    <property type="protein sequence ID" value="EQD68005.1"/>
    <property type="molecule type" value="Genomic_DNA"/>
</dbReference>
<dbReference type="GO" id="GO:0008270">
    <property type="term" value="F:zinc ion binding"/>
    <property type="evidence" value="ECO:0007669"/>
    <property type="project" value="InterPro"/>
</dbReference>
<keyword evidence="6" id="KW-0479">Metal-binding</keyword>
<gene>
    <name evidence="13" type="ORF">B1B_05735</name>
</gene>
<evidence type="ECO:0000256" key="6">
    <source>
        <dbReference type="ARBA" id="ARBA00022723"/>
    </source>
</evidence>
<dbReference type="FunFam" id="3.30.2010.30:FF:000001">
    <property type="entry name" value="Leukotriene A(4) hydrolase"/>
    <property type="match status" value="1"/>
</dbReference>
<proteinExistence type="inferred from homology"/>
<dbReference type="InterPro" id="IPR014782">
    <property type="entry name" value="Peptidase_M1_dom"/>
</dbReference>
<dbReference type="GO" id="GO:0008237">
    <property type="term" value="F:metallopeptidase activity"/>
    <property type="evidence" value="ECO:0007669"/>
    <property type="project" value="UniProtKB-KW"/>
</dbReference>
<dbReference type="Pfam" id="PF09127">
    <property type="entry name" value="Leuk-A4-hydro_C"/>
    <property type="match status" value="1"/>
</dbReference>
<dbReference type="InterPro" id="IPR027268">
    <property type="entry name" value="Peptidase_M4/M1_CTD_sf"/>
</dbReference>
<evidence type="ECO:0000256" key="5">
    <source>
        <dbReference type="ARBA" id="ARBA00022670"/>
    </source>
</evidence>
<dbReference type="PANTHER" id="PTHR45726">
    <property type="entry name" value="LEUKOTRIENE A-4 HYDROLASE"/>
    <property type="match status" value="1"/>
</dbReference>
<dbReference type="GO" id="GO:0004177">
    <property type="term" value="F:aminopeptidase activity"/>
    <property type="evidence" value="ECO:0007669"/>
    <property type="project" value="UniProtKB-KW"/>
</dbReference>
<evidence type="ECO:0000256" key="1">
    <source>
        <dbReference type="ARBA" id="ARBA00001947"/>
    </source>
</evidence>
<dbReference type="InterPro" id="IPR034015">
    <property type="entry name" value="M1_LTA4H"/>
</dbReference>
<reference evidence="13" key="2">
    <citation type="journal article" date="2014" name="ISME J.">
        <title>Microbial stratification in low pH oxic and suboxic macroscopic growths along an acid mine drainage.</title>
        <authorList>
            <person name="Mendez-Garcia C."/>
            <person name="Mesa V."/>
            <person name="Sprenger R.R."/>
            <person name="Richter M."/>
            <person name="Diez M.S."/>
            <person name="Solano J."/>
            <person name="Bargiela R."/>
            <person name="Golyshina O.V."/>
            <person name="Manteca A."/>
            <person name="Ramos J.L."/>
            <person name="Gallego J.R."/>
            <person name="Llorente I."/>
            <person name="Martins Dos Santos V.A."/>
            <person name="Jensen O.N."/>
            <person name="Pelaez A.I."/>
            <person name="Sanchez J."/>
            <person name="Ferrer M."/>
        </authorList>
    </citation>
    <scope>NUCLEOTIDE SEQUENCE</scope>
</reference>
<dbReference type="PANTHER" id="PTHR45726:SF3">
    <property type="entry name" value="LEUKOTRIENE A-4 HYDROLASE"/>
    <property type="match status" value="1"/>
</dbReference>
<feature type="compositionally biased region" description="Basic residues" evidence="10">
    <location>
        <begin position="168"/>
        <end position="177"/>
    </location>
</feature>
<evidence type="ECO:0000256" key="9">
    <source>
        <dbReference type="ARBA" id="ARBA00023049"/>
    </source>
</evidence>
<dbReference type="Gene3D" id="3.30.2010.30">
    <property type="match status" value="1"/>
</dbReference>
<accession>T1CJK5</accession>
<dbReference type="AlphaFoldDB" id="T1CJK5"/>
<comment type="subcellular location">
    <subcellularLocation>
        <location evidence="2">Cytoplasm</location>
    </subcellularLocation>
</comment>
<protein>
    <submittedName>
        <fullName evidence="13">Protein containing Peptidase M1, membrane alanine aminopeptidase</fullName>
        <ecNumber evidence="13">3.-.-.-</ecNumber>
    </submittedName>
</protein>
<feature type="region of interest" description="Disordered" evidence="10">
    <location>
        <begin position="258"/>
        <end position="285"/>
    </location>
</feature>
<dbReference type="InterPro" id="IPR015211">
    <property type="entry name" value="Peptidase_M1_C"/>
</dbReference>
<comment type="cofactor">
    <cofactor evidence="1">
        <name>Zn(2+)</name>
        <dbReference type="ChEBI" id="CHEBI:29105"/>
    </cofactor>
</comment>
<evidence type="ECO:0000256" key="8">
    <source>
        <dbReference type="ARBA" id="ARBA00022833"/>
    </source>
</evidence>
<evidence type="ECO:0000256" key="4">
    <source>
        <dbReference type="ARBA" id="ARBA00022490"/>
    </source>
</evidence>
<feature type="region of interest" description="Disordered" evidence="10">
    <location>
        <begin position="213"/>
        <end position="241"/>
    </location>
</feature>
<evidence type="ECO:0000256" key="10">
    <source>
        <dbReference type="SAM" id="MobiDB-lite"/>
    </source>
</evidence>
<dbReference type="Pfam" id="PF01433">
    <property type="entry name" value="Peptidase_M1"/>
    <property type="match status" value="1"/>
</dbReference>
<name>T1CJK5_9ZZZZ</name>
<keyword evidence="9" id="KW-0482">Metalloprotease</keyword>